<evidence type="ECO:0000256" key="2">
    <source>
        <dbReference type="SAM" id="Phobius"/>
    </source>
</evidence>
<feature type="transmembrane region" description="Helical" evidence="2">
    <location>
        <begin position="25"/>
        <end position="44"/>
    </location>
</feature>
<feature type="transmembrane region" description="Helical" evidence="2">
    <location>
        <begin position="131"/>
        <end position="148"/>
    </location>
</feature>
<keyword evidence="4" id="KW-1185">Reference proteome</keyword>
<feature type="region of interest" description="Disordered" evidence="1">
    <location>
        <begin position="341"/>
        <end position="367"/>
    </location>
</feature>
<dbReference type="EMBL" id="JAKGCU010000018">
    <property type="protein sequence ID" value="MCF3940205.1"/>
    <property type="molecule type" value="Genomic_DNA"/>
</dbReference>
<accession>A0ABS9DLU2</accession>
<organism evidence="3 4">
    <name type="scientific">Gordonia tangerina</name>
    <dbReference type="NCBI Taxonomy" id="2911060"/>
    <lineage>
        <taxon>Bacteria</taxon>
        <taxon>Bacillati</taxon>
        <taxon>Actinomycetota</taxon>
        <taxon>Actinomycetes</taxon>
        <taxon>Mycobacteriales</taxon>
        <taxon>Gordoniaceae</taxon>
        <taxon>Gordonia</taxon>
    </lineage>
</organism>
<feature type="transmembrane region" description="Helical" evidence="2">
    <location>
        <begin position="160"/>
        <end position="181"/>
    </location>
</feature>
<gene>
    <name evidence="3" type="ORF">L1892_17670</name>
</gene>
<keyword evidence="2" id="KW-0472">Membrane</keyword>
<evidence type="ECO:0000313" key="3">
    <source>
        <dbReference type="EMBL" id="MCF3940205.1"/>
    </source>
</evidence>
<proteinExistence type="predicted"/>
<dbReference type="Proteomes" id="UP001108089">
    <property type="component" value="Unassembled WGS sequence"/>
</dbReference>
<evidence type="ECO:0000313" key="4">
    <source>
        <dbReference type="Proteomes" id="UP001108089"/>
    </source>
</evidence>
<feature type="transmembrane region" description="Helical" evidence="2">
    <location>
        <begin position="50"/>
        <end position="71"/>
    </location>
</feature>
<protein>
    <submittedName>
        <fullName evidence="3">Uncharacterized protein</fullName>
    </submittedName>
</protein>
<evidence type="ECO:0000256" key="1">
    <source>
        <dbReference type="SAM" id="MobiDB-lite"/>
    </source>
</evidence>
<comment type="caution">
    <text evidence="3">The sequence shown here is derived from an EMBL/GenBank/DDBJ whole genome shotgun (WGS) entry which is preliminary data.</text>
</comment>
<sequence length="367" mass="38692">MSVLDFRLNEETGDVRSLLGMNTRAAWAIAALFLGAEIALFTTSAGELTAVWPGAVLLAILTVWAVGLISVRQDPLPAPFALAVAIAATAATYACFHALPVPNSSPDQLWMFGGVTTLSTWLCVRGRVGTAWLTMAGLMASAVLWTVTTDRGPMEGLGTSAVNLGPLLMATFFAATIRPAAANIYELRRRAVEQNAARAAAVAAVAERDQRLRELGTEVTPLLQRIAGDSRLTLAEREQCRTVEAQIRDTLRAPLLAGTPQVSAAVSAARGRGVEVVMVDEHGLDDVDPPARTSVLGQIVAVVNATARGSIVIRILPPGRPLFGTIVVDDSQDVTRVELLPDGAGRSSMSNEDESAVLATDPAPQQN</sequence>
<reference evidence="3" key="1">
    <citation type="submission" date="2022-01" db="EMBL/GenBank/DDBJ databases">
        <title>Gordonia xiamenensis sp. nov., isolated from surface seawater in Xiamen.</title>
        <authorList>
            <person name="He Y.F."/>
        </authorList>
    </citation>
    <scope>NUCLEOTIDE SEQUENCE</scope>
    <source>
        <strain evidence="3">GW1C4-4</strain>
    </source>
</reference>
<keyword evidence="2" id="KW-0812">Transmembrane</keyword>
<feature type="transmembrane region" description="Helical" evidence="2">
    <location>
        <begin position="78"/>
        <end position="96"/>
    </location>
</feature>
<keyword evidence="2" id="KW-1133">Transmembrane helix</keyword>
<name>A0ABS9DLU2_9ACTN</name>